<comment type="caution">
    <text evidence="3">The sequence shown here is derived from an EMBL/GenBank/DDBJ whole genome shotgun (WGS) entry which is preliminary data.</text>
</comment>
<organism evidence="3 4">
    <name type="scientific">Pristionchus mayeri</name>
    <dbReference type="NCBI Taxonomy" id="1317129"/>
    <lineage>
        <taxon>Eukaryota</taxon>
        <taxon>Metazoa</taxon>
        <taxon>Ecdysozoa</taxon>
        <taxon>Nematoda</taxon>
        <taxon>Chromadorea</taxon>
        <taxon>Rhabditida</taxon>
        <taxon>Rhabditina</taxon>
        <taxon>Diplogasteromorpha</taxon>
        <taxon>Diplogasteroidea</taxon>
        <taxon>Neodiplogasteridae</taxon>
        <taxon>Pristionchus</taxon>
    </lineage>
</organism>
<evidence type="ECO:0000313" key="3">
    <source>
        <dbReference type="EMBL" id="GMR47234.1"/>
    </source>
</evidence>
<protein>
    <recommendedName>
        <fullName evidence="2">CX domain-containing protein</fullName>
    </recommendedName>
</protein>
<keyword evidence="1" id="KW-1133">Transmembrane helix</keyword>
<keyword evidence="1" id="KW-0472">Membrane</keyword>
<feature type="transmembrane region" description="Helical" evidence="1">
    <location>
        <begin position="12"/>
        <end position="36"/>
    </location>
</feature>
<feature type="non-terminal residue" evidence="3">
    <location>
        <position position="1"/>
    </location>
</feature>
<evidence type="ECO:0000313" key="4">
    <source>
        <dbReference type="Proteomes" id="UP001328107"/>
    </source>
</evidence>
<reference evidence="4" key="1">
    <citation type="submission" date="2022-10" db="EMBL/GenBank/DDBJ databases">
        <title>Genome assembly of Pristionchus species.</title>
        <authorList>
            <person name="Yoshida K."/>
            <person name="Sommer R.J."/>
        </authorList>
    </citation>
    <scope>NUCLEOTIDE SEQUENCE [LARGE SCALE GENOMIC DNA]</scope>
    <source>
        <strain evidence="4">RS5460</strain>
    </source>
</reference>
<dbReference type="InterPro" id="IPR002619">
    <property type="entry name" value="CX"/>
</dbReference>
<feature type="transmembrane region" description="Helical" evidence="1">
    <location>
        <begin position="134"/>
        <end position="154"/>
    </location>
</feature>
<proteinExistence type="predicted"/>
<keyword evidence="1" id="KW-0812">Transmembrane</keyword>
<sequence>IFLHFSPFVISGHLGMVIILILCVFASSFAGVLSFYTPVERLMFFDHLFERTIHNGTVKHKWMEFEGNLYFWNTSNHSKHYKFCEHRISDSRFTDVSLNGSHVSSIFLQCVKSLECCELKCCEKASLATILVRYSLLAIIFFAIFICTFECLRFSTVKILSKLRQDDECQLVVSTIDGGYLNPEVDVPSDKVTETTAEKRRLLMKKYESLHEAVEHRNILSEAAVPLCSPIAEEPLVLPPSSPANWHLRQMTRV</sequence>
<dbReference type="Pfam" id="PF01705">
    <property type="entry name" value="CX"/>
    <property type="match status" value="1"/>
</dbReference>
<dbReference type="AlphaFoldDB" id="A0AAN5I0E9"/>
<name>A0AAN5I0E9_9BILA</name>
<keyword evidence="4" id="KW-1185">Reference proteome</keyword>
<dbReference type="EMBL" id="BTRK01000004">
    <property type="protein sequence ID" value="GMR47234.1"/>
    <property type="molecule type" value="Genomic_DNA"/>
</dbReference>
<evidence type="ECO:0000259" key="2">
    <source>
        <dbReference type="Pfam" id="PF01705"/>
    </source>
</evidence>
<feature type="domain" description="CX" evidence="2">
    <location>
        <begin position="70"/>
        <end position="123"/>
    </location>
</feature>
<dbReference type="Proteomes" id="UP001328107">
    <property type="component" value="Unassembled WGS sequence"/>
</dbReference>
<evidence type="ECO:0000256" key="1">
    <source>
        <dbReference type="SAM" id="Phobius"/>
    </source>
</evidence>
<accession>A0AAN5I0E9</accession>
<gene>
    <name evidence="3" type="ORF">PMAYCL1PPCAC_17429</name>
</gene>